<dbReference type="SUPFAM" id="SSF103657">
    <property type="entry name" value="BAR/IMD domain-like"/>
    <property type="match status" value="1"/>
</dbReference>
<dbReference type="GO" id="GO:0015629">
    <property type="term" value="C:actin cytoskeleton"/>
    <property type="evidence" value="ECO:0007669"/>
    <property type="project" value="TreeGrafter"/>
</dbReference>
<evidence type="ECO:0000313" key="2">
    <source>
        <dbReference type="EMBL" id="CAD7439249.1"/>
    </source>
</evidence>
<dbReference type="EMBL" id="OD564630">
    <property type="protein sequence ID" value="CAD7439249.1"/>
    <property type="molecule type" value="Genomic_DNA"/>
</dbReference>
<organism evidence="2">
    <name type="scientific">Timema bartmani</name>
    <dbReference type="NCBI Taxonomy" id="61472"/>
    <lineage>
        <taxon>Eukaryota</taxon>
        <taxon>Metazoa</taxon>
        <taxon>Ecdysozoa</taxon>
        <taxon>Arthropoda</taxon>
        <taxon>Hexapoda</taxon>
        <taxon>Insecta</taxon>
        <taxon>Pterygota</taxon>
        <taxon>Neoptera</taxon>
        <taxon>Polyneoptera</taxon>
        <taxon>Phasmatodea</taxon>
        <taxon>Timematodea</taxon>
        <taxon>Timematoidea</taxon>
        <taxon>Timematidae</taxon>
        <taxon>Timema</taxon>
    </lineage>
</organism>
<dbReference type="InterPro" id="IPR027267">
    <property type="entry name" value="AH/BAR_dom_sf"/>
</dbReference>
<sequence length="263" mass="28680">MEGNIERECSALGGLFQQIITDMKNGTPLWEDLVAKATKLHTCLRATIQAIAAYLDAFQKIADAATNTRGATKEIGTALTRICLRHKAVEARMKTFTSAIMDCLVVPLQEKLEDWKKTVINLDKDHAKVTRLQDATGTSGGAAKLAQWQSLVSDRPWFAPSASCILLQSNGVTLSTAEPPCGISMSEPSRLLEKSNFLSARRGAPEWMGVMEGTVGGTRSRVIPTPFGLFQVESNTKIVHRYENLDCGALLVVSVRTNLPCME</sequence>
<feature type="domain" description="IMD" evidence="1">
    <location>
        <begin position="1"/>
        <end position="128"/>
    </location>
</feature>
<dbReference type="InterPro" id="IPR013606">
    <property type="entry name" value="I-BAR_dom"/>
</dbReference>
<dbReference type="PANTHER" id="PTHR15708">
    <property type="entry name" value="ACTIN BUNDLING/MISSING IN METASTASIS-RELATED"/>
    <property type="match status" value="1"/>
</dbReference>
<dbReference type="PANTHER" id="PTHR15708:SF4">
    <property type="entry name" value="FI21477P1-RELATED"/>
    <property type="match status" value="1"/>
</dbReference>
<evidence type="ECO:0000259" key="1">
    <source>
        <dbReference type="PROSITE" id="PS51338"/>
    </source>
</evidence>
<dbReference type="GO" id="GO:0030031">
    <property type="term" value="P:cell projection assembly"/>
    <property type="evidence" value="ECO:0007669"/>
    <property type="project" value="TreeGrafter"/>
</dbReference>
<name>A0A7R9ESH5_9NEOP</name>
<accession>A0A7R9ESH5</accession>
<proteinExistence type="predicted"/>
<dbReference type="PROSITE" id="PS51338">
    <property type="entry name" value="IMD"/>
    <property type="match status" value="1"/>
</dbReference>
<reference evidence="2" key="1">
    <citation type="submission" date="2020-11" db="EMBL/GenBank/DDBJ databases">
        <authorList>
            <person name="Tran Van P."/>
        </authorList>
    </citation>
    <scope>NUCLEOTIDE SEQUENCE</scope>
</reference>
<gene>
    <name evidence="2" type="ORF">TBIB3V08_LOCUS1820</name>
</gene>
<dbReference type="Gene3D" id="1.20.1270.60">
    <property type="entry name" value="Arfaptin homology (AH) domain/BAR domain"/>
    <property type="match status" value="1"/>
</dbReference>
<dbReference type="Pfam" id="PF08397">
    <property type="entry name" value="IMD"/>
    <property type="match status" value="1"/>
</dbReference>
<dbReference type="GO" id="GO:0009898">
    <property type="term" value="C:cytoplasmic side of plasma membrane"/>
    <property type="evidence" value="ECO:0007669"/>
    <property type="project" value="TreeGrafter"/>
</dbReference>
<dbReference type="InterPro" id="IPR030127">
    <property type="entry name" value="MTSS1/MTSS2"/>
</dbReference>
<dbReference type="GO" id="GO:0007009">
    <property type="term" value="P:plasma membrane organization"/>
    <property type="evidence" value="ECO:0007669"/>
    <property type="project" value="InterPro"/>
</dbReference>
<protein>
    <recommendedName>
        <fullName evidence="1">IMD domain-containing protein</fullName>
    </recommendedName>
</protein>
<dbReference type="AlphaFoldDB" id="A0A7R9ESH5"/>
<dbReference type="GO" id="GO:0005543">
    <property type="term" value="F:phospholipid binding"/>
    <property type="evidence" value="ECO:0007669"/>
    <property type="project" value="TreeGrafter"/>
</dbReference>
<dbReference type="GO" id="GO:0003779">
    <property type="term" value="F:actin binding"/>
    <property type="evidence" value="ECO:0007669"/>
    <property type="project" value="InterPro"/>
</dbReference>